<accession>A0A917B517</accession>
<dbReference type="EMBL" id="BMEL01000003">
    <property type="protein sequence ID" value="GGF24138.1"/>
    <property type="molecule type" value="Genomic_DNA"/>
</dbReference>
<organism evidence="1 2">
    <name type="scientific">Halobacillus andaensis</name>
    <dbReference type="NCBI Taxonomy" id="1176239"/>
    <lineage>
        <taxon>Bacteria</taxon>
        <taxon>Bacillati</taxon>
        <taxon>Bacillota</taxon>
        <taxon>Bacilli</taxon>
        <taxon>Bacillales</taxon>
        <taxon>Bacillaceae</taxon>
        <taxon>Halobacillus</taxon>
    </lineage>
</organism>
<name>A0A917B517_HALAA</name>
<keyword evidence="2" id="KW-1185">Reference proteome</keyword>
<evidence type="ECO:0000313" key="2">
    <source>
        <dbReference type="Proteomes" id="UP000660110"/>
    </source>
</evidence>
<dbReference type="Proteomes" id="UP000660110">
    <property type="component" value="Unassembled WGS sequence"/>
</dbReference>
<sequence length="83" mass="9761">MYKPRVMIAIKTTNIFLIQSFIEIAPLQVLYLNSTTFMEDVYPSFRKNEIDFNKSRASMRKWMLSQDDQFLALQGHMPDILLG</sequence>
<reference evidence="1" key="2">
    <citation type="submission" date="2020-09" db="EMBL/GenBank/DDBJ databases">
        <authorList>
            <person name="Sun Q."/>
            <person name="Zhou Y."/>
        </authorList>
    </citation>
    <scope>NUCLEOTIDE SEQUENCE</scope>
    <source>
        <strain evidence="1">CGMCC 1.12153</strain>
    </source>
</reference>
<comment type="caution">
    <text evidence="1">The sequence shown here is derived from an EMBL/GenBank/DDBJ whole genome shotgun (WGS) entry which is preliminary data.</text>
</comment>
<gene>
    <name evidence="1" type="ORF">GCM10010954_23790</name>
</gene>
<evidence type="ECO:0000313" key="1">
    <source>
        <dbReference type="EMBL" id="GGF24138.1"/>
    </source>
</evidence>
<reference evidence="1" key="1">
    <citation type="journal article" date="2014" name="Int. J. Syst. Evol. Microbiol.">
        <title>Complete genome sequence of Corynebacterium casei LMG S-19264T (=DSM 44701T), isolated from a smear-ripened cheese.</title>
        <authorList>
            <consortium name="US DOE Joint Genome Institute (JGI-PGF)"/>
            <person name="Walter F."/>
            <person name="Albersmeier A."/>
            <person name="Kalinowski J."/>
            <person name="Ruckert C."/>
        </authorList>
    </citation>
    <scope>NUCLEOTIDE SEQUENCE</scope>
    <source>
        <strain evidence="1">CGMCC 1.12153</strain>
    </source>
</reference>
<protein>
    <submittedName>
        <fullName evidence="1">Uncharacterized protein</fullName>
    </submittedName>
</protein>
<proteinExistence type="predicted"/>
<dbReference type="AlphaFoldDB" id="A0A917B517"/>